<dbReference type="RefSeq" id="WP_089810004.1">
    <property type="nucleotide sequence ID" value="NZ_FOYT01000004.1"/>
</dbReference>
<dbReference type="InterPro" id="IPR045621">
    <property type="entry name" value="BPD_transp_1_N"/>
</dbReference>
<feature type="transmembrane region" description="Helical" evidence="7">
    <location>
        <begin position="135"/>
        <end position="161"/>
    </location>
</feature>
<gene>
    <name evidence="9" type="ORF">SAMN04487947_3486</name>
</gene>
<dbReference type="Pfam" id="PF00528">
    <property type="entry name" value="BPD_transp_1"/>
    <property type="match status" value="1"/>
</dbReference>
<sequence length="331" mass="36963">MSTARYFVNRTLQTVLLLWGILTFLFLLFRAMPGDPGTLMLNSGASPEAVAAARARWGLDEPIHIQYLQYVRSLATFNLGNSLTSGVPVWELVRMKIFNTFILVGPATVAFYIIGSIVGAVLGSKRGTKLESYGIIPFFVMGTMPSFFLSIILVVVFAMYLDLFPTSGMFSAGFLALHPEWPWWRPYFTQDFLHHYILPFTAVILRYVYSPLLVMRTSVTEVMGQDFTYYHRITGLPSKKRLKHVSKHASLPVITLFPTSMLQAVSGLVLIEVVFNWPGIGNLLVHSILGRDYPVVQFVFFAAAVSVVLGNYAVDILYGVIDPRVSVTDDA</sequence>
<feature type="transmembrane region" description="Helical" evidence="7">
    <location>
        <begin position="97"/>
        <end position="123"/>
    </location>
</feature>
<dbReference type="Proteomes" id="UP000198531">
    <property type="component" value="Unassembled WGS sequence"/>
</dbReference>
<dbReference type="AlphaFoldDB" id="A0A1I6IPM3"/>
<keyword evidence="3" id="KW-1003">Cell membrane</keyword>
<proteinExistence type="inferred from homology"/>
<dbReference type="Pfam" id="PF19300">
    <property type="entry name" value="BPD_transp_1_N"/>
    <property type="match status" value="1"/>
</dbReference>
<evidence type="ECO:0000313" key="10">
    <source>
        <dbReference type="Proteomes" id="UP000198531"/>
    </source>
</evidence>
<dbReference type="OrthoDB" id="44105at2157"/>
<keyword evidence="5 7" id="KW-1133">Transmembrane helix</keyword>
<evidence type="ECO:0000259" key="8">
    <source>
        <dbReference type="PROSITE" id="PS50928"/>
    </source>
</evidence>
<evidence type="ECO:0000256" key="4">
    <source>
        <dbReference type="ARBA" id="ARBA00022692"/>
    </source>
</evidence>
<name>A0A1I6IPM3_9EURY</name>
<accession>A0A1I6IPM3</accession>
<keyword evidence="2 7" id="KW-0813">Transport</keyword>
<comment type="subcellular location">
    <subcellularLocation>
        <location evidence="1 7">Cell membrane</location>
        <topology evidence="1 7">Multi-pass membrane protein</topology>
    </subcellularLocation>
</comment>
<evidence type="ECO:0000313" key="9">
    <source>
        <dbReference type="EMBL" id="SFR68697.1"/>
    </source>
</evidence>
<dbReference type="PANTHER" id="PTHR43163:SF6">
    <property type="entry name" value="DIPEPTIDE TRANSPORT SYSTEM PERMEASE PROTEIN DPPB-RELATED"/>
    <property type="match status" value="1"/>
</dbReference>
<dbReference type="PANTHER" id="PTHR43163">
    <property type="entry name" value="DIPEPTIDE TRANSPORT SYSTEM PERMEASE PROTEIN DPPB-RELATED"/>
    <property type="match status" value="1"/>
</dbReference>
<protein>
    <submittedName>
        <fullName evidence="9">Peptide/nickel transport system permease protein</fullName>
    </submittedName>
</protein>
<dbReference type="InterPro" id="IPR000515">
    <property type="entry name" value="MetI-like"/>
</dbReference>
<evidence type="ECO:0000256" key="7">
    <source>
        <dbReference type="RuleBase" id="RU363032"/>
    </source>
</evidence>
<dbReference type="PROSITE" id="PS50928">
    <property type="entry name" value="ABC_TM1"/>
    <property type="match status" value="1"/>
</dbReference>
<organism evidence="9 10">
    <name type="scientific">Halogeometricum rufum</name>
    <dbReference type="NCBI Taxonomy" id="553469"/>
    <lineage>
        <taxon>Archaea</taxon>
        <taxon>Methanobacteriati</taxon>
        <taxon>Methanobacteriota</taxon>
        <taxon>Stenosarchaea group</taxon>
        <taxon>Halobacteria</taxon>
        <taxon>Halobacteriales</taxon>
        <taxon>Haloferacaceae</taxon>
        <taxon>Halogeometricum</taxon>
    </lineage>
</organism>
<feature type="transmembrane region" description="Helical" evidence="7">
    <location>
        <begin position="249"/>
        <end position="275"/>
    </location>
</feature>
<dbReference type="EMBL" id="FOYT01000004">
    <property type="protein sequence ID" value="SFR68697.1"/>
    <property type="molecule type" value="Genomic_DNA"/>
</dbReference>
<feature type="transmembrane region" description="Helical" evidence="7">
    <location>
        <begin position="12"/>
        <end position="32"/>
    </location>
</feature>
<feature type="transmembrane region" description="Helical" evidence="7">
    <location>
        <begin position="295"/>
        <end position="314"/>
    </location>
</feature>
<dbReference type="CDD" id="cd06261">
    <property type="entry name" value="TM_PBP2"/>
    <property type="match status" value="1"/>
</dbReference>
<keyword evidence="6 7" id="KW-0472">Membrane</keyword>
<evidence type="ECO:0000256" key="6">
    <source>
        <dbReference type="ARBA" id="ARBA00023136"/>
    </source>
</evidence>
<reference evidence="10" key="1">
    <citation type="submission" date="2016-10" db="EMBL/GenBank/DDBJ databases">
        <authorList>
            <person name="Varghese N."/>
            <person name="Submissions S."/>
        </authorList>
    </citation>
    <scope>NUCLEOTIDE SEQUENCE [LARGE SCALE GENOMIC DNA]</scope>
    <source>
        <strain evidence="10">CGMCC 1.7736</strain>
    </source>
</reference>
<evidence type="ECO:0000256" key="1">
    <source>
        <dbReference type="ARBA" id="ARBA00004651"/>
    </source>
</evidence>
<evidence type="ECO:0000256" key="5">
    <source>
        <dbReference type="ARBA" id="ARBA00022989"/>
    </source>
</evidence>
<dbReference type="STRING" id="553469.SAMN04487947_3486"/>
<dbReference type="GO" id="GO:0055085">
    <property type="term" value="P:transmembrane transport"/>
    <property type="evidence" value="ECO:0007669"/>
    <property type="project" value="InterPro"/>
</dbReference>
<keyword evidence="4 7" id="KW-0812">Transmembrane</keyword>
<feature type="domain" description="ABC transmembrane type-1" evidence="8">
    <location>
        <begin position="97"/>
        <end position="318"/>
    </location>
</feature>
<comment type="similarity">
    <text evidence="7">Belongs to the binding-protein-dependent transport system permease family.</text>
</comment>
<feature type="transmembrane region" description="Helical" evidence="7">
    <location>
        <begin position="192"/>
        <end position="209"/>
    </location>
</feature>
<dbReference type="GO" id="GO:0005886">
    <property type="term" value="C:plasma membrane"/>
    <property type="evidence" value="ECO:0007669"/>
    <property type="project" value="UniProtKB-SubCell"/>
</dbReference>
<keyword evidence="10" id="KW-1185">Reference proteome</keyword>
<evidence type="ECO:0000256" key="3">
    <source>
        <dbReference type="ARBA" id="ARBA00022475"/>
    </source>
</evidence>
<evidence type="ECO:0000256" key="2">
    <source>
        <dbReference type="ARBA" id="ARBA00022448"/>
    </source>
</evidence>